<organism evidence="2 3">
    <name type="scientific">Lentinula aciculospora</name>
    <dbReference type="NCBI Taxonomy" id="153920"/>
    <lineage>
        <taxon>Eukaryota</taxon>
        <taxon>Fungi</taxon>
        <taxon>Dikarya</taxon>
        <taxon>Basidiomycota</taxon>
        <taxon>Agaricomycotina</taxon>
        <taxon>Agaricomycetes</taxon>
        <taxon>Agaricomycetidae</taxon>
        <taxon>Agaricales</taxon>
        <taxon>Marasmiineae</taxon>
        <taxon>Omphalotaceae</taxon>
        <taxon>Lentinula</taxon>
    </lineage>
</organism>
<sequence>MTRSLQAKYCPRIVKKTLKRTCLDAGMARNDAEEVSLSCLPAPRASGTTRRNPGRMDGVQWKSNSFICPEHVDGSEPYDDETYEVEKGHSEEDLTNDERRESSERLHIISLLDIARPAKSKGPAKEYEIVKSVRQVIFLDDEPSYLGEEWEDIQEFNDDARETQQQLTYAAVLQSKDELSST</sequence>
<accession>A0A9W9A2U6</accession>
<dbReference type="AlphaFoldDB" id="A0A9W9A2U6"/>
<feature type="region of interest" description="Disordered" evidence="1">
    <location>
        <begin position="70"/>
        <end position="101"/>
    </location>
</feature>
<reference evidence="2" key="1">
    <citation type="submission" date="2022-08" db="EMBL/GenBank/DDBJ databases">
        <title>A Global Phylogenomic Analysis of the Shiitake Genus Lentinula.</title>
        <authorList>
            <consortium name="DOE Joint Genome Institute"/>
            <person name="Sierra-Patev S."/>
            <person name="Min B."/>
            <person name="Naranjo-Ortiz M."/>
            <person name="Looney B."/>
            <person name="Konkel Z."/>
            <person name="Slot J.C."/>
            <person name="Sakamoto Y."/>
            <person name="Steenwyk J.L."/>
            <person name="Rokas A."/>
            <person name="Carro J."/>
            <person name="Camarero S."/>
            <person name="Ferreira P."/>
            <person name="Molpeceres G."/>
            <person name="Ruiz-Duenas F.J."/>
            <person name="Serrano A."/>
            <person name="Henrissat B."/>
            <person name="Drula E."/>
            <person name="Hughes K.W."/>
            <person name="Mata J.L."/>
            <person name="Ishikawa N.K."/>
            <person name="Vargas-Isla R."/>
            <person name="Ushijima S."/>
            <person name="Smith C.A."/>
            <person name="Ahrendt S."/>
            <person name="Andreopoulos W."/>
            <person name="He G."/>
            <person name="Labutti K."/>
            <person name="Lipzen A."/>
            <person name="Ng V."/>
            <person name="Riley R."/>
            <person name="Sandor L."/>
            <person name="Barry K."/>
            <person name="Martinez A.T."/>
            <person name="Xiao Y."/>
            <person name="Gibbons J.G."/>
            <person name="Terashima K."/>
            <person name="Grigoriev I.V."/>
            <person name="Hibbett D.S."/>
        </authorList>
    </citation>
    <scope>NUCLEOTIDE SEQUENCE</scope>
    <source>
        <strain evidence="2">JLM2183</strain>
    </source>
</reference>
<dbReference type="EMBL" id="JAOTPV010000018">
    <property type="protein sequence ID" value="KAJ4473161.1"/>
    <property type="molecule type" value="Genomic_DNA"/>
</dbReference>
<dbReference type="OrthoDB" id="2739946at2759"/>
<evidence type="ECO:0000313" key="2">
    <source>
        <dbReference type="EMBL" id="KAJ4473161.1"/>
    </source>
</evidence>
<comment type="caution">
    <text evidence="2">The sequence shown here is derived from an EMBL/GenBank/DDBJ whole genome shotgun (WGS) entry which is preliminary data.</text>
</comment>
<evidence type="ECO:0000256" key="1">
    <source>
        <dbReference type="SAM" id="MobiDB-lite"/>
    </source>
</evidence>
<keyword evidence="3" id="KW-1185">Reference proteome</keyword>
<protein>
    <submittedName>
        <fullName evidence="2">Uncharacterized protein</fullName>
    </submittedName>
</protein>
<dbReference type="Proteomes" id="UP001150266">
    <property type="component" value="Unassembled WGS sequence"/>
</dbReference>
<name>A0A9W9A2U6_9AGAR</name>
<gene>
    <name evidence="2" type="ORF">J3R30DRAFT_3515299</name>
</gene>
<proteinExistence type="predicted"/>
<feature type="compositionally biased region" description="Basic and acidic residues" evidence="1">
    <location>
        <begin position="84"/>
        <end position="101"/>
    </location>
</feature>
<evidence type="ECO:0000313" key="3">
    <source>
        <dbReference type="Proteomes" id="UP001150266"/>
    </source>
</evidence>